<dbReference type="GeneTree" id="ENSGT00940000174800"/>
<dbReference type="Proteomes" id="UP001501940">
    <property type="component" value="Chromosome 7"/>
</dbReference>
<gene>
    <name evidence="2" type="primary">SAAL1</name>
</gene>
<dbReference type="Ensembl" id="ENSAOCT00000041502.1">
    <property type="protein sequence ID" value="ENSAOCP00000067400.1"/>
    <property type="gene ID" value="ENSAOCG00000000584.2"/>
</dbReference>
<proteinExistence type="predicted"/>
<dbReference type="GO" id="GO:0034993">
    <property type="term" value="C:meiotic nuclear membrane microtubule tethering complex"/>
    <property type="evidence" value="ECO:0007669"/>
    <property type="project" value="InterPro"/>
</dbReference>
<feature type="region of interest" description="Disordered" evidence="1">
    <location>
        <begin position="1"/>
        <end position="30"/>
    </location>
</feature>
<dbReference type="Gene3D" id="1.20.58.60">
    <property type="match status" value="1"/>
</dbReference>
<evidence type="ECO:0000313" key="3">
    <source>
        <dbReference type="Proteomes" id="UP001501940"/>
    </source>
</evidence>
<evidence type="ECO:0000256" key="1">
    <source>
        <dbReference type="SAM" id="MobiDB-lite"/>
    </source>
</evidence>
<protein>
    <recommendedName>
        <fullName evidence="4">KASH domain-containing protein</fullName>
    </recommendedName>
</protein>
<dbReference type="PANTHER" id="PTHR21640">
    <property type="match status" value="1"/>
</dbReference>
<evidence type="ECO:0000313" key="2">
    <source>
        <dbReference type="Ensembl" id="ENSAOCP00000067400.1"/>
    </source>
</evidence>
<organism evidence="2 3">
    <name type="scientific">Amphiprion ocellaris</name>
    <name type="common">Clown anemonefish</name>
    <dbReference type="NCBI Taxonomy" id="80972"/>
    <lineage>
        <taxon>Eukaryota</taxon>
        <taxon>Metazoa</taxon>
        <taxon>Chordata</taxon>
        <taxon>Craniata</taxon>
        <taxon>Vertebrata</taxon>
        <taxon>Euteleostomi</taxon>
        <taxon>Actinopterygii</taxon>
        <taxon>Neopterygii</taxon>
        <taxon>Teleostei</taxon>
        <taxon>Neoteleostei</taxon>
        <taxon>Acanthomorphata</taxon>
        <taxon>Ovalentaria</taxon>
        <taxon>Pomacentridae</taxon>
        <taxon>Amphiprion</taxon>
    </lineage>
</organism>
<dbReference type="InterPro" id="IPR030268">
    <property type="entry name" value="SYNE4"/>
</dbReference>
<evidence type="ECO:0008006" key="4">
    <source>
        <dbReference type="Google" id="ProtNLM"/>
    </source>
</evidence>
<name>A0AAQ5ZUH6_AMPOC</name>
<keyword evidence="3" id="KW-1185">Reference proteome</keyword>
<reference evidence="2" key="2">
    <citation type="submission" date="2025-08" db="UniProtKB">
        <authorList>
            <consortium name="Ensembl"/>
        </authorList>
    </citation>
    <scope>IDENTIFICATION</scope>
</reference>
<dbReference type="AlphaFoldDB" id="A0AAQ5ZUH6"/>
<reference evidence="2 3" key="1">
    <citation type="submission" date="2022-01" db="EMBL/GenBank/DDBJ databases">
        <title>A chromosome-scale genome assembly of the false clownfish, Amphiprion ocellaris.</title>
        <authorList>
            <person name="Ryu T."/>
        </authorList>
    </citation>
    <scope>NUCLEOTIDE SEQUENCE [LARGE SCALE GENOMIC DNA]</scope>
</reference>
<dbReference type="PANTHER" id="PTHR21640:SF1">
    <property type="entry name" value="NESPRIN-4"/>
    <property type="match status" value="1"/>
</dbReference>
<reference evidence="2" key="3">
    <citation type="submission" date="2025-09" db="UniProtKB">
        <authorList>
            <consortium name="Ensembl"/>
        </authorList>
    </citation>
    <scope>IDENTIFICATION</scope>
</reference>
<sequence>MMSGVALPSSDHHGDGDSAPEGSDATPGDEVTDMELLLDSSQYGCGFSALEVNWEETGLEDGSWSPDGDLEGGGLDRKWLLWHNFMKEHAHLDAWLRLAEQAVASPSPAHFTYSTAKEELRRFERLQREAGSQLVQLDSLTRRNRTLTRMFDGVMRTRLLSSAGECGRRWDNVNQKLESITAGLKLFVSEWEEFEAQGAELALWLADMDVRLSEVDHLTGSTCEKLRQLQVCVIVCNVVHCCVVLPAVCIIVVQRCVLLCSPSSSVSVCVCVCVTLCIVV</sequence>
<accession>A0AAQ5ZUH6</accession>
<dbReference type="SUPFAM" id="SSF46966">
    <property type="entry name" value="Spectrin repeat"/>
    <property type="match status" value="1"/>
</dbReference>